<evidence type="ECO:0000313" key="4">
    <source>
        <dbReference type="Proteomes" id="UP001217582"/>
    </source>
</evidence>
<keyword evidence="4" id="KW-1185">Reference proteome</keyword>
<feature type="region of interest" description="Disordered" evidence="2">
    <location>
        <begin position="687"/>
        <end position="717"/>
    </location>
</feature>
<evidence type="ECO:0000256" key="1">
    <source>
        <dbReference type="RuleBase" id="RU004374"/>
    </source>
</evidence>
<feature type="region of interest" description="Disordered" evidence="2">
    <location>
        <begin position="90"/>
        <end position="121"/>
    </location>
</feature>
<dbReference type="GO" id="GO:0000340">
    <property type="term" value="F:RNA 7-methylguanosine cap binding"/>
    <property type="evidence" value="ECO:0007669"/>
    <property type="project" value="TreeGrafter"/>
</dbReference>
<feature type="region of interest" description="Disordered" evidence="2">
    <location>
        <begin position="134"/>
        <end position="189"/>
    </location>
</feature>
<feature type="compositionally biased region" description="Polar residues" evidence="2">
    <location>
        <begin position="248"/>
        <end position="258"/>
    </location>
</feature>
<gene>
    <name evidence="3" type="ORF">MARU1_001207</name>
</gene>
<dbReference type="Gene3D" id="3.30.760.10">
    <property type="entry name" value="RNA Cap, Translation Initiation Factor Eif4e"/>
    <property type="match status" value="1"/>
</dbReference>
<feature type="region of interest" description="Disordered" evidence="2">
    <location>
        <begin position="488"/>
        <end position="510"/>
    </location>
</feature>
<name>A0AAJ5YYA4_9BASI</name>
<feature type="compositionally biased region" description="Polar residues" evidence="2">
    <location>
        <begin position="698"/>
        <end position="713"/>
    </location>
</feature>
<feature type="region of interest" description="Disordered" evidence="2">
    <location>
        <begin position="631"/>
        <end position="657"/>
    </location>
</feature>
<evidence type="ECO:0000313" key="3">
    <source>
        <dbReference type="EMBL" id="WFD15192.1"/>
    </source>
</evidence>
<feature type="region of interest" description="Disordered" evidence="2">
    <location>
        <begin position="230"/>
        <end position="290"/>
    </location>
</feature>
<evidence type="ECO:0000256" key="2">
    <source>
        <dbReference type="SAM" id="MobiDB-lite"/>
    </source>
</evidence>
<protein>
    <recommendedName>
        <fullName evidence="5">Eukaryotic translation initiation factor 4E type 2</fullName>
    </recommendedName>
</protein>
<keyword evidence="1" id="KW-0694">RNA-binding</keyword>
<dbReference type="AlphaFoldDB" id="A0AAJ5YYA4"/>
<dbReference type="Proteomes" id="UP001217582">
    <property type="component" value="Chromosome 2"/>
</dbReference>
<proteinExistence type="inferred from homology"/>
<reference evidence="3 4" key="1">
    <citation type="submission" date="2023-03" db="EMBL/GenBank/DDBJ databases">
        <title>Mating type loci evolution in Malassezia.</title>
        <authorList>
            <person name="Coelho M.A."/>
        </authorList>
    </citation>
    <scope>NUCLEOTIDE SEQUENCE [LARGE SCALE GENOMIC DNA]</scope>
    <source>
        <strain evidence="3 4">CBS 13387</strain>
    </source>
</reference>
<dbReference type="Pfam" id="PF01652">
    <property type="entry name" value="IF4E"/>
    <property type="match status" value="1"/>
</dbReference>
<feature type="compositionally biased region" description="Polar residues" evidence="2">
    <location>
        <begin position="139"/>
        <end position="153"/>
    </location>
</feature>
<dbReference type="SUPFAM" id="SSF55418">
    <property type="entry name" value="eIF4e-like"/>
    <property type="match status" value="1"/>
</dbReference>
<dbReference type="PANTHER" id="PTHR11960:SF73">
    <property type="entry name" value="TRANSLATION INITIATION FACTOR 4E, PUTATIVE-RELATED"/>
    <property type="match status" value="1"/>
</dbReference>
<evidence type="ECO:0008006" key="5">
    <source>
        <dbReference type="Google" id="ProtNLM"/>
    </source>
</evidence>
<comment type="similarity">
    <text evidence="1">Belongs to the eukaryotic initiation factor 4E family.</text>
</comment>
<sequence>MQRTLNQASQHALEPIRIVASQNGFYKVVFKVLDNPMGPSNVLEWVPKQAVSDHLVSTWRAQRAERMAFRQHRRSHTAVVRDARADDADFESMDTSHAASSHVVSPPSSASQHPKAATTAPTSFVSDFHETHTEPFNVGASTSSNVPQDTSAPHSAGAMVTDAVRQHEKDMGASQHPSTSEPPNANENAATSLHPHAICERPAEPVNHNAPTLEIAETSRHVLEDAQFEPMPQTSPELGTRQDAVDSSAHQNNSTSDSRLAEKPDLPLTQSRSGRRIHPPSTEVSSKDEQITALQRKLEMQAEEITLLRGLYEEASQSASRDAAALKEANTNLEALKVQLKDGIETQRQLCSVEIAHRISESEKAQKQLAMLQWQLNEGQVELRRKADLWEKHVKQRENEEKEHLKQERAAKSQNDMLQELAELAVEAQEFTSPTSLPDNSAHDKSYVADAISTTSTQNQNEAEQDMIQQRPAEAPFGSEKPLFQQQVTVSRHSRNLEGNTRPDRQHPSLKRVLKQKLIYSLALRLRRIGMSASFPECTDKMRKRDGKSNPPTLVDIASKFNMPVGDAPATREKGPESTHNLKRLELAGRLEFAAANLDKTHQAQHTHSKLGTMPSLNDIRARLNQRGIDITPSAWSPTKQKGINLSQQKASSSSSQNIGVALTEPQKTSVAQDTAKACTPDQALTNDANSQEHEHVNSSIQNATNPGPSSSGLAGRKAALEAKNGVKHPLQNEWTLYVDMQRAHGTFSGDQYEATLKRVGHFTSLESFFDTFATLRRPSRQEKNSNYHLFKNGVKPMWEDPVNAAGGRWIITLRDRGRTAGSRLVHEALLDRSWMWLVLALIGETLDDNDLVTGAVCSLRGKGDRIAIWTRRKEPIDELNAMGEKLLDVLNLQNEPSVQMEFSFNFGSKDKPHLYTRKSMAGLASTALSA</sequence>
<keyword evidence="1" id="KW-0648">Protein biosynthesis</keyword>
<accession>A0AAJ5YYA4</accession>
<feature type="compositionally biased region" description="Polar residues" evidence="2">
    <location>
        <begin position="175"/>
        <end position="189"/>
    </location>
</feature>
<feature type="compositionally biased region" description="Polar residues" evidence="2">
    <location>
        <begin position="634"/>
        <end position="646"/>
    </location>
</feature>
<organism evidence="3 4">
    <name type="scientific">Malassezia arunalokei</name>
    <dbReference type="NCBI Taxonomy" id="1514897"/>
    <lineage>
        <taxon>Eukaryota</taxon>
        <taxon>Fungi</taxon>
        <taxon>Dikarya</taxon>
        <taxon>Basidiomycota</taxon>
        <taxon>Ustilaginomycotina</taxon>
        <taxon>Malasseziomycetes</taxon>
        <taxon>Malasseziales</taxon>
        <taxon>Malasseziaceae</taxon>
        <taxon>Malassezia</taxon>
    </lineage>
</organism>
<dbReference type="InterPro" id="IPR001040">
    <property type="entry name" value="TIF_eIF_4E"/>
</dbReference>
<keyword evidence="1" id="KW-0396">Initiation factor</keyword>
<dbReference type="GO" id="GO:0016281">
    <property type="term" value="C:eukaryotic translation initiation factor 4F complex"/>
    <property type="evidence" value="ECO:0007669"/>
    <property type="project" value="TreeGrafter"/>
</dbReference>
<dbReference type="GO" id="GO:0003743">
    <property type="term" value="F:translation initiation factor activity"/>
    <property type="evidence" value="ECO:0007669"/>
    <property type="project" value="UniProtKB-KW"/>
</dbReference>
<dbReference type="PANTHER" id="PTHR11960">
    <property type="entry name" value="EUKARYOTIC TRANSLATION INITIATION FACTOR 4E RELATED"/>
    <property type="match status" value="1"/>
</dbReference>
<feature type="compositionally biased region" description="Low complexity" evidence="2">
    <location>
        <begin position="647"/>
        <end position="657"/>
    </location>
</feature>
<dbReference type="InterPro" id="IPR023398">
    <property type="entry name" value="TIF_eIF4e-like"/>
</dbReference>
<feature type="compositionally biased region" description="Low complexity" evidence="2">
    <location>
        <begin position="96"/>
        <end position="111"/>
    </location>
</feature>
<dbReference type="EMBL" id="CP119917">
    <property type="protein sequence ID" value="WFD15192.1"/>
    <property type="molecule type" value="Genomic_DNA"/>
</dbReference>